<evidence type="ECO:0000256" key="7">
    <source>
        <dbReference type="SAM" id="Coils"/>
    </source>
</evidence>
<dbReference type="PROSITE" id="PS50885">
    <property type="entry name" value="HAMP"/>
    <property type="match status" value="1"/>
</dbReference>
<sequence>MTNDRNIAGVSHQKWFATFTLRSRLLILFILLLTLSISAVGISSYTKAKDIMIENVEKRLERESESIGYVVRNLKFVYVSDEAYFRQQVEMSIIEQKRQLDLHGFTSDFFYMADGTISPFDVSKTSELAFSDELIQRITEVKNGVFHETINKVDYTLTVRDMPEIQATYILLVPTSSYLGPVYGMAQHTIIISAISLVISSLLIILFVRSLTKPLMKLREIMADVRNGNLKQVFSIKSTVPEISSLEQSFSTMLEQMRSMITEVNEMTHELNHTGGSLSDASHEALTHSKQLINSIQVVKESAEQAATGSNEGLQNFREMIQQNEALIVNMDQIFITSEGMNVSAQNGESSLKLLIDTFHTYEKDFDHMAQTFEEVKKQAFSIAHQVELIQSVTKQTNLLALNASIEAARAGEAGRGFSVVANEIRKLAVQSQSATELITESIHKMGNVTIRATDTFDQMIVKLKDNVRTANESKVSLDQLMKDISQVSERIQSVQGDLQALKQVLPELQQVIMNFSIVSQETFVSSEHMMSASEDQIMQMERTHEIGLQLRNLSNSLAKMTSQFNVL</sequence>
<dbReference type="Gene3D" id="6.10.340.10">
    <property type="match status" value="1"/>
</dbReference>
<feature type="domain" description="Methyl-accepting transducer" evidence="9">
    <location>
        <begin position="281"/>
        <end position="531"/>
    </location>
</feature>
<keyword evidence="12" id="KW-1185">Reference proteome</keyword>
<comment type="similarity">
    <text evidence="5">Belongs to the methyl-accepting chemotaxis (MCP) protein family.</text>
</comment>
<evidence type="ECO:0000259" key="9">
    <source>
        <dbReference type="PROSITE" id="PS50111"/>
    </source>
</evidence>
<protein>
    <recommendedName>
        <fullName evidence="13">Methyl-accepting chemotaxis protein</fullName>
    </recommendedName>
</protein>
<comment type="caution">
    <text evidence="11">The sequence shown here is derived from an EMBL/GenBank/DDBJ whole genome shotgun (WGS) entry which is preliminary data.</text>
</comment>
<dbReference type="PANTHER" id="PTHR32089">
    <property type="entry name" value="METHYL-ACCEPTING CHEMOTAXIS PROTEIN MCPB"/>
    <property type="match status" value="1"/>
</dbReference>
<dbReference type="InterPro" id="IPR004089">
    <property type="entry name" value="MCPsignal_dom"/>
</dbReference>
<comment type="subcellular location">
    <subcellularLocation>
        <location evidence="1">Cell membrane</location>
    </subcellularLocation>
</comment>
<dbReference type="Proteomes" id="UP000683139">
    <property type="component" value="Unassembled WGS sequence"/>
</dbReference>
<dbReference type="PANTHER" id="PTHR32089:SF112">
    <property type="entry name" value="LYSOZYME-LIKE PROTEIN-RELATED"/>
    <property type="match status" value="1"/>
</dbReference>
<reference evidence="11" key="1">
    <citation type="submission" date="2021-03" db="EMBL/GenBank/DDBJ databases">
        <title>Antimicrobial resistance genes in bacteria isolated from Japanese honey, and their potential for conferring macrolide and lincosamide resistance in the American foulbrood pathogen Paenibacillus larvae.</title>
        <authorList>
            <person name="Okamoto M."/>
            <person name="Kumagai M."/>
            <person name="Kanamori H."/>
            <person name="Takamatsu D."/>
        </authorList>
    </citation>
    <scope>NUCLEOTIDE SEQUENCE</scope>
    <source>
        <strain evidence="11">J40TS1</strain>
    </source>
</reference>
<organism evidence="11 12">
    <name type="scientific">Paenibacillus montaniterrae</name>
    <dbReference type="NCBI Taxonomy" id="429341"/>
    <lineage>
        <taxon>Bacteria</taxon>
        <taxon>Bacillati</taxon>
        <taxon>Bacillota</taxon>
        <taxon>Bacilli</taxon>
        <taxon>Bacillales</taxon>
        <taxon>Paenibacillaceae</taxon>
        <taxon>Paenibacillus</taxon>
    </lineage>
</organism>
<evidence type="ECO:0000256" key="2">
    <source>
        <dbReference type="ARBA" id="ARBA00022475"/>
    </source>
</evidence>
<dbReference type="SMART" id="SM00304">
    <property type="entry name" value="HAMP"/>
    <property type="match status" value="1"/>
</dbReference>
<dbReference type="InterPro" id="IPR004090">
    <property type="entry name" value="Chemotax_Me-accpt_rcpt"/>
</dbReference>
<evidence type="ECO:0000256" key="3">
    <source>
        <dbReference type="ARBA" id="ARBA00023136"/>
    </source>
</evidence>
<name>A0A920D208_9BACL</name>
<keyword evidence="8" id="KW-0812">Transmembrane</keyword>
<evidence type="ECO:0000256" key="8">
    <source>
        <dbReference type="SAM" id="Phobius"/>
    </source>
</evidence>
<keyword evidence="4 6" id="KW-0807">Transducer</keyword>
<evidence type="ECO:0000313" key="12">
    <source>
        <dbReference type="Proteomes" id="UP000683139"/>
    </source>
</evidence>
<keyword evidence="7" id="KW-0175">Coiled coil</keyword>
<evidence type="ECO:0000259" key="10">
    <source>
        <dbReference type="PROSITE" id="PS50885"/>
    </source>
</evidence>
<feature type="coiled-coil region" evidence="7">
    <location>
        <begin position="478"/>
        <end position="505"/>
    </location>
</feature>
<dbReference type="GO" id="GO:0005886">
    <property type="term" value="C:plasma membrane"/>
    <property type="evidence" value="ECO:0007669"/>
    <property type="project" value="UniProtKB-SubCell"/>
</dbReference>
<feature type="transmembrane region" description="Helical" evidence="8">
    <location>
        <begin position="190"/>
        <end position="212"/>
    </location>
</feature>
<dbReference type="Pfam" id="PF00672">
    <property type="entry name" value="HAMP"/>
    <property type="match status" value="1"/>
</dbReference>
<dbReference type="Gene3D" id="1.10.287.950">
    <property type="entry name" value="Methyl-accepting chemotaxis protein"/>
    <property type="match status" value="1"/>
</dbReference>
<feature type="domain" description="HAMP" evidence="10">
    <location>
        <begin position="209"/>
        <end position="262"/>
    </location>
</feature>
<dbReference type="AlphaFoldDB" id="A0A920D208"/>
<dbReference type="CDD" id="cd06225">
    <property type="entry name" value="HAMP"/>
    <property type="match status" value="1"/>
</dbReference>
<keyword evidence="2" id="KW-1003">Cell membrane</keyword>
<evidence type="ECO:0000313" key="11">
    <source>
        <dbReference type="EMBL" id="GIP19479.1"/>
    </source>
</evidence>
<accession>A0A920D208</accession>
<feature type="transmembrane region" description="Helical" evidence="8">
    <location>
        <begin position="25"/>
        <end position="45"/>
    </location>
</feature>
<gene>
    <name evidence="11" type="ORF">J40TS1_51210</name>
</gene>
<proteinExistence type="inferred from homology"/>
<dbReference type="InterPro" id="IPR003660">
    <property type="entry name" value="HAMP_dom"/>
</dbReference>
<dbReference type="EMBL" id="BOSE01000015">
    <property type="protein sequence ID" value="GIP19479.1"/>
    <property type="molecule type" value="Genomic_DNA"/>
</dbReference>
<dbReference type="PRINTS" id="PR00260">
    <property type="entry name" value="CHEMTRNSDUCR"/>
</dbReference>
<evidence type="ECO:0000256" key="1">
    <source>
        <dbReference type="ARBA" id="ARBA00004236"/>
    </source>
</evidence>
<evidence type="ECO:0000256" key="6">
    <source>
        <dbReference type="PROSITE-ProRule" id="PRU00284"/>
    </source>
</evidence>
<dbReference type="GO" id="GO:0007165">
    <property type="term" value="P:signal transduction"/>
    <property type="evidence" value="ECO:0007669"/>
    <property type="project" value="UniProtKB-KW"/>
</dbReference>
<evidence type="ECO:0000256" key="4">
    <source>
        <dbReference type="ARBA" id="ARBA00023224"/>
    </source>
</evidence>
<dbReference type="GO" id="GO:0006935">
    <property type="term" value="P:chemotaxis"/>
    <property type="evidence" value="ECO:0007669"/>
    <property type="project" value="InterPro"/>
</dbReference>
<evidence type="ECO:0008006" key="13">
    <source>
        <dbReference type="Google" id="ProtNLM"/>
    </source>
</evidence>
<dbReference type="SUPFAM" id="SSF58104">
    <property type="entry name" value="Methyl-accepting chemotaxis protein (MCP) signaling domain"/>
    <property type="match status" value="1"/>
</dbReference>
<dbReference type="SMART" id="SM00283">
    <property type="entry name" value="MA"/>
    <property type="match status" value="1"/>
</dbReference>
<keyword evidence="8" id="KW-1133">Transmembrane helix</keyword>
<evidence type="ECO:0000256" key="5">
    <source>
        <dbReference type="ARBA" id="ARBA00029447"/>
    </source>
</evidence>
<keyword evidence="3 8" id="KW-0472">Membrane</keyword>
<dbReference type="Pfam" id="PF00015">
    <property type="entry name" value="MCPsignal"/>
    <property type="match status" value="1"/>
</dbReference>
<dbReference type="GO" id="GO:0004888">
    <property type="term" value="F:transmembrane signaling receptor activity"/>
    <property type="evidence" value="ECO:0007669"/>
    <property type="project" value="InterPro"/>
</dbReference>
<dbReference type="PROSITE" id="PS50111">
    <property type="entry name" value="CHEMOTAXIS_TRANSDUC_2"/>
    <property type="match status" value="1"/>
</dbReference>
<dbReference type="RefSeq" id="WP_213520256.1">
    <property type="nucleotide sequence ID" value="NZ_BOSE01000015.1"/>
</dbReference>